<dbReference type="RefSeq" id="WP_027698824.1">
    <property type="nucleotide sequence ID" value="NZ_DF820488.1"/>
</dbReference>
<dbReference type="EMBL" id="DF820488">
    <property type="protein sequence ID" value="GAK30740.1"/>
    <property type="molecule type" value="Genomic_DNA"/>
</dbReference>
<dbReference type="Proteomes" id="UP000030643">
    <property type="component" value="Unassembled WGS sequence"/>
</dbReference>
<dbReference type="OrthoDB" id="2150372at2"/>
<accession>A0A069CSE4</accession>
<name>A0A069CSE4_WEIOS</name>
<reference evidence="3" key="1">
    <citation type="journal article" date="2014" name="Genome Announc.">
        <title>Draft genome sequence of Weissella oryzae SG25T, isolated from fermented rice grains.</title>
        <authorList>
            <person name="Tanizawa Y."/>
            <person name="Fujisawa T."/>
            <person name="Mochizuki T."/>
            <person name="Kaminuma E."/>
            <person name="Suzuki Y."/>
            <person name="Nakamura Y."/>
            <person name="Tohno M."/>
        </authorList>
    </citation>
    <scope>NUCLEOTIDE SEQUENCE [LARGE SCALE GENOMIC DNA]</scope>
    <source>
        <strain evidence="3">DSM 25784 / JCM 18191 / LMG 30913 / SG25</strain>
    </source>
</reference>
<keyword evidence="1" id="KW-0812">Transmembrane</keyword>
<evidence type="ECO:0000313" key="3">
    <source>
        <dbReference type="Proteomes" id="UP000030643"/>
    </source>
</evidence>
<evidence type="ECO:0000256" key="1">
    <source>
        <dbReference type="SAM" id="Phobius"/>
    </source>
</evidence>
<sequence>MLSKNQIKRYLPTTLAIIGLTSVVLTAYIYYVQQAKAEKAVSTYVKKRDLLNKSKQATAKINEKLVVNYQNDYVADLAQPVVTKFFKIARTYSSSATYNSRGEKVKSAGLASENVYTGKLFQTDKQETHENYVDNDDIHVIFKSAKFYAQSYQNNVLAGNVLVKSAISNGSMNNYQPSYSLYHVEFNTADKVITDVQYLYNLRANG</sequence>
<organism evidence="2 3">
    <name type="scientific">Weissella oryzae (strain DSM 25784 / JCM 18191 / LMG 30913 / SG25)</name>
    <dbReference type="NCBI Taxonomy" id="1329250"/>
    <lineage>
        <taxon>Bacteria</taxon>
        <taxon>Bacillati</taxon>
        <taxon>Bacillota</taxon>
        <taxon>Bacilli</taxon>
        <taxon>Lactobacillales</taxon>
        <taxon>Lactobacillaceae</taxon>
        <taxon>Weissella</taxon>
    </lineage>
</organism>
<keyword evidence="1" id="KW-1133">Transmembrane helix</keyword>
<dbReference type="AlphaFoldDB" id="A0A069CSE4"/>
<proteinExistence type="predicted"/>
<keyword evidence="3" id="KW-1185">Reference proteome</keyword>
<keyword evidence="1" id="KW-0472">Membrane</keyword>
<dbReference type="STRING" id="1329250.WOSG25_050120"/>
<feature type="transmembrane region" description="Helical" evidence="1">
    <location>
        <begin position="12"/>
        <end position="31"/>
    </location>
</feature>
<evidence type="ECO:0000313" key="2">
    <source>
        <dbReference type="EMBL" id="GAK30740.1"/>
    </source>
</evidence>
<protein>
    <submittedName>
        <fullName evidence="2">Uncharacterized protein</fullName>
    </submittedName>
</protein>
<gene>
    <name evidence="2" type="ORF">WOSG25_050120</name>
</gene>